<evidence type="ECO:0000313" key="8">
    <source>
        <dbReference type="Proteomes" id="UP000269198"/>
    </source>
</evidence>
<evidence type="ECO:0000256" key="5">
    <source>
        <dbReference type="SAM" id="SignalP"/>
    </source>
</evidence>
<evidence type="ECO:0000259" key="6">
    <source>
        <dbReference type="Pfam" id="PF09084"/>
    </source>
</evidence>
<dbReference type="OrthoDB" id="9806288at2"/>
<comment type="caution">
    <text evidence="7">The sequence shown here is derived from an EMBL/GenBank/DDBJ whole genome shotgun (WGS) entry which is preliminary data.</text>
</comment>
<gene>
    <name evidence="7" type="ORF">EFW17_07020</name>
</gene>
<dbReference type="RefSeq" id="WP_123200491.1">
    <property type="nucleotide sequence ID" value="NZ_RJMB01000005.1"/>
</dbReference>
<evidence type="ECO:0000256" key="3">
    <source>
        <dbReference type="ARBA" id="ARBA00022729"/>
    </source>
</evidence>
<protein>
    <submittedName>
        <fullName evidence="7">ABC transporter substrate-binding protein</fullName>
    </submittedName>
</protein>
<dbReference type="PANTHER" id="PTHR30024">
    <property type="entry name" value="ALIPHATIC SULFONATES-BINDING PROTEIN-RELATED"/>
    <property type="match status" value="1"/>
</dbReference>
<organism evidence="7 8">
    <name type="scientific">Halostreptopolyspora alba</name>
    <dbReference type="NCBI Taxonomy" id="2487137"/>
    <lineage>
        <taxon>Bacteria</taxon>
        <taxon>Bacillati</taxon>
        <taxon>Actinomycetota</taxon>
        <taxon>Actinomycetes</taxon>
        <taxon>Streptosporangiales</taxon>
        <taxon>Nocardiopsidaceae</taxon>
        <taxon>Halostreptopolyspora</taxon>
    </lineage>
</organism>
<feature type="signal peptide" evidence="5">
    <location>
        <begin position="1"/>
        <end position="30"/>
    </location>
</feature>
<feature type="region of interest" description="Disordered" evidence="4">
    <location>
        <begin position="323"/>
        <end position="345"/>
    </location>
</feature>
<dbReference type="GO" id="GO:0042597">
    <property type="term" value="C:periplasmic space"/>
    <property type="evidence" value="ECO:0007669"/>
    <property type="project" value="UniProtKB-SubCell"/>
</dbReference>
<sequence>MTTATNTRRGRLLVAASALSALVLSVSGCADRSSETVEGTLNVGQISDSVAFFALHVAEERGYFEEEGVELGERPRLGTGAKVAAALQSGSIDLGAGVLTDALNMHGTDDSTRLVSNLVEKYYVDIIVGEDFDGPGEDAPLEERIAALEGTKIGITGPGSGTEALVNFLFEREGMDVDSDAELVNLGGDPAGALGALESGQVDALSFFQPVPQQAEATDVGSTYISPVRGDIPDFQNPTHGVVFASEAALENKSDEVAAFQTAIERANEDIKEDPEIQELLAGYMEGIDEEARDELLPLMREQLPPEPGFERESVDTALEFHEATGLVSDPPSYEEIVPEDLRRE</sequence>
<keyword evidence="3 5" id="KW-0732">Signal</keyword>
<comment type="similarity">
    <text evidence="2">Belongs to the bacterial solute-binding protein SsuA/TauA family.</text>
</comment>
<evidence type="ECO:0000313" key="7">
    <source>
        <dbReference type="EMBL" id="RNL85712.1"/>
    </source>
</evidence>
<dbReference type="AlphaFoldDB" id="A0A3N0ECY8"/>
<accession>A0A3N0ECY8</accession>
<reference evidence="7 8" key="1">
    <citation type="submission" date="2018-11" db="EMBL/GenBank/DDBJ databases">
        <title>The genome draft of YIM 96095.</title>
        <authorList>
            <person name="Tang S.-K."/>
            <person name="Chunyu W.-X."/>
            <person name="Feng Y.-Z."/>
        </authorList>
    </citation>
    <scope>NUCLEOTIDE SEQUENCE [LARGE SCALE GENOMIC DNA]</scope>
    <source>
        <strain evidence="7 8">YIM 96095</strain>
    </source>
</reference>
<feature type="chain" id="PRO_5038546738" evidence="5">
    <location>
        <begin position="31"/>
        <end position="345"/>
    </location>
</feature>
<feature type="domain" description="SsuA/THI5-like" evidence="6">
    <location>
        <begin position="53"/>
        <end position="276"/>
    </location>
</feature>
<keyword evidence="8" id="KW-1185">Reference proteome</keyword>
<comment type="subcellular location">
    <subcellularLocation>
        <location evidence="1">Periplasm</location>
    </subcellularLocation>
</comment>
<name>A0A3N0ECY8_9ACTN</name>
<dbReference type="Proteomes" id="UP000269198">
    <property type="component" value="Unassembled WGS sequence"/>
</dbReference>
<dbReference type="PANTHER" id="PTHR30024:SF47">
    <property type="entry name" value="TAURINE-BINDING PERIPLASMIC PROTEIN"/>
    <property type="match status" value="1"/>
</dbReference>
<dbReference type="Gene3D" id="3.40.190.10">
    <property type="entry name" value="Periplasmic binding protein-like II"/>
    <property type="match status" value="2"/>
</dbReference>
<evidence type="ECO:0000256" key="4">
    <source>
        <dbReference type="SAM" id="MobiDB-lite"/>
    </source>
</evidence>
<dbReference type="SUPFAM" id="SSF53850">
    <property type="entry name" value="Periplasmic binding protein-like II"/>
    <property type="match status" value="1"/>
</dbReference>
<proteinExistence type="inferred from homology"/>
<dbReference type="Pfam" id="PF09084">
    <property type="entry name" value="NMT1"/>
    <property type="match status" value="1"/>
</dbReference>
<dbReference type="EMBL" id="RJMB01000005">
    <property type="protein sequence ID" value="RNL85712.1"/>
    <property type="molecule type" value="Genomic_DNA"/>
</dbReference>
<evidence type="ECO:0000256" key="1">
    <source>
        <dbReference type="ARBA" id="ARBA00004418"/>
    </source>
</evidence>
<evidence type="ECO:0000256" key="2">
    <source>
        <dbReference type="ARBA" id="ARBA00010742"/>
    </source>
</evidence>
<dbReference type="InterPro" id="IPR015168">
    <property type="entry name" value="SsuA/THI5"/>
</dbReference>